<dbReference type="AlphaFoldDB" id="A0AAV4YBG8"/>
<dbReference type="Proteomes" id="UP001054945">
    <property type="component" value="Unassembled WGS sequence"/>
</dbReference>
<keyword evidence="2" id="KW-1185">Reference proteome</keyword>
<name>A0AAV4YBG8_CAEEX</name>
<evidence type="ECO:0000313" key="2">
    <source>
        <dbReference type="Proteomes" id="UP001054945"/>
    </source>
</evidence>
<dbReference type="EMBL" id="BPLR01001732">
    <property type="protein sequence ID" value="GIZ04410.1"/>
    <property type="molecule type" value="Genomic_DNA"/>
</dbReference>
<reference evidence="1 2" key="1">
    <citation type="submission" date="2021-06" db="EMBL/GenBank/DDBJ databases">
        <title>Caerostris extrusa draft genome.</title>
        <authorList>
            <person name="Kono N."/>
            <person name="Arakawa K."/>
        </authorList>
    </citation>
    <scope>NUCLEOTIDE SEQUENCE [LARGE SCALE GENOMIC DNA]</scope>
</reference>
<gene>
    <name evidence="1" type="ORF">CEXT_446161</name>
</gene>
<sequence>MRVFFRLTRQETPVVSITAFNRSSLSNPSLPKVEKKTRSTLYPPHPFWELLFFFILSSSERKGVIEDGVRLTCQEMLVVSITVSTGALLSNPSLPKVEEKHAVPLYPPRPFLELLFFFILSLFGKEGG</sequence>
<comment type="caution">
    <text evidence="1">The sequence shown here is derived from an EMBL/GenBank/DDBJ whole genome shotgun (WGS) entry which is preliminary data.</text>
</comment>
<protein>
    <submittedName>
        <fullName evidence="1">Uncharacterized protein</fullName>
    </submittedName>
</protein>
<evidence type="ECO:0000313" key="1">
    <source>
        <dbReference type="EMBL" id="GIZ04410.1"/>
    </source>
</evidence>
<proteinExistence type="predicted"/>
<organism evidence="1 2">
    <name type="scientific">Caerostris extrusa</name>
    <name type="common">Bark spider</name>
    <name type="synonym">Caerostris bankana</name>
    <dbReference type="NCBI Taxonomy" id="172846"/>
    <lineage>
        <taxon>Eukaryota</taxon>
        <taxon>Metazoa</taxon>
        <taxon>Ecdysozoa</taxon>
        <taxon>Arthropoda</taxon>
        <taxon>Chelicerata</taxon>
        <taxon>Arachnida</taxon>
        <taxon>Araneae</taxon>
        <taxon>Araneomorphae</taxon>
        <taxon>Entelegynae</taxon>
        <taxon>Araneoidea</taxon>
        <taxon>Araneidae</taxon>
        <taxon>Caerostris</taxon>
    </lineage>
</organism>
<accession>A0AAV4YBG8</accession>